<dbReference type="GO" id="GO:0006355">
    <property type="term" value="P:regulation of DNA-templated transcription"/>
    <property type="evidence" value="ECO:0007669"/>
    <property type="project" value="InterPro"/>
</dbReference>
<gene>
    <name evidence="6" type="ORF">D0435_04120</name>
</gene>
<evidence type="ECO:0000256" key="1">
    <source>
        <dbReference type="ARBA" id="ARBA00022741"/>
    </source>
</evidence>
<evidence type="ECO:0000259" key="5">
    <source>
        <dbReference type="PROSITE" id="PS50045"/>
    </source>
</evidence>
<dbReference type="Proteomes" id="UP000446866">
    <property type="component" value="Unassembled WGS sequence"/>
</dbReference>
<comment type="caution">
    <text evidence="6">The sequence shown here is derived from an EMBL/GenBank/DDBJ whole genome shotgun (WGS) entry which is preliminary data.</text>
</comment>
<dbReference type="InterPro" id="IPR009057">
    <property type="entry name" value="Homeodomain-like_sf"/>
</dbReference>
<evidence type="ECO:0000313" key="7">
    <source>
        <dbReference type="Proteomes" id="UP000446866"/>
    </source>
</evidence>
<dbReference type="PROSITE" id="PS00688">
    <property type="entry name" value="SIGMA54_INTERACT_3"/>
    <property type="match status" value="1"/>
</dbReference>
<sequence>MNLGSIREYAQKTTEIISTVADMQVLVCDMQFQIIGDSKDGITNQRALNKLTGNSMLVETVRLRKMMVIEDSKKDFAGCKNCPEKNACDVNAMISIPIIDGEDIYGAIGLYAHGKEDVKRLMEKNKDFLEFIHRMSELLVMKLKETSETKKLKETVKQLKNNSCNLPFEDIVGSSPAFRKVKEEARRFAQGNSGILIQGESGTGKEVFARAIHTASRNADGPFVAINCAALPENLIESELFGYEEGAFTGALKGGKLGKFELANHGTLFLDEIGEFPIHLQAKLLRALQEKKIQRVGGSKEIEVSVRIIAATNQDLEELSRNGQFREDLYYRLSVIPITLPPLRQRRSDIGELAEHFLRIYAKALHKDIFGIDKAAMDRLYEYAWPGNIRQLQNAIEYAVNISSGSYITVEDLPQRILGNATEPPSESGICLKPLRDVEDEYILEAIRIYGDTLSGKLKAAEVLGISKATLYRRLKELNV</sequence>
<dbReference type="InterPro" id="IPR003593">
    <property type="entry name" value="AAA+_ATPase"/>
</dbReference>
<dbReference type="EMBL" id="QXWK01000005">
    <property type="protein sequence ID" value="NBH60846.1"/>
    <property type="molecule type" value="Genomic_DNA"/>
</dbReference>
<dbReference type="SUPFAM" id="SSF46689">
    <property type="entry name" value="Homeodomain-like"/>
    <property type="match status" value="1"/>
</dbReference>
<dbReference type="InterPro" id="IPR058031">
    <property type="entry name" value="AAA_lid_NorR"/>
</dbReference>
<accession>A0A845QHA7</accession>
<dbReference type="SMART" id="SM00382">
    <property type="entry name" value="AAA"/>
    <property type="match status" value="1"/>
</dbReference>
<proteinExistence type="predicted"/>
<organism evidence="6 7">
    <name type="scientific">Anaerotruncus colihominis</name>
    <dbReference type="NCBI Taxonomy" id="169435"/>
    <lineage>
        <taxon>Bacteria</taxon>
        <taxon>Bacillati</taxon>
        <taxon>Bacillota</taxon>
        <taxon>Clostridia</taxon>
        <taxon>Eubacteriales</taxon>
        <taxon>Oscillospiraceae</taxon>
        <taxon>Anaerotruncus</taxon>
    </lineage>
</organism>
<dbReference type="Gene3D" id="1.10.10.60">
    <property type="entry name" value="Homeodomain-like"/>
    <property type="match status" value="1"/>
</dbReference>
<reference evidence="6 7" key="1">
    <citation type="submission" date="2018-08" db="EMBL/GenBank/DDBJ databases">
        <title>Murine metabolic-syndrome-specific gut microbial biobank.</title>
        <authorList>
            <person name="Liu C."/>
        </authorList>
    </citation>
    <scope>NUCLEOTIDE SEQUENCE [LARGE SCALE GENOMIC DNA]</scope>
    <source>
        <strain evidence="6 7">28</strain>
    </source>
</reference>
<keyword evidence="1" id="KW-0547">Nucleotide-binding</keyword>
<dbReference type="FunFam" id="3.40.50.300:FF:000006">
    <property type="entry name" value="DNA-binding transcriptional regulator NtrC"/>
    <property type="match status" value="1"/>
</dbReference>
<dbReference type="Pfam" id="PF00158">
    <property type="entry name" value="Sigma54_activat"/>
    <property type="match status" value="1"/>
</dbReference>
<dbReference type="InterPro" id="IPR025662">
    <property type="entry name" value="Sigma_54_int_dom_ATP-bd_1"/>
</dbReference>
<dbReference type="InterPro" id="IPR025944">
    <property type="entry name" value="Sigma_54_int_dom_CS"/>
</dbReference>
<dbReference type="CDD" id="cd00009">
    <property type="entry name" value="AAA"/>
    <property type="match status" value="1"/>
</dbReference>
<dbReference type="PROSITE" id="PS00675">
    <property type="entry name" value="SIGMA54_INTERACT_1"/>
    <property type="match status" value="1"/>
</dbReference>
<feature type="domain" description="Sigma-54 factor interaction" evidence="5">
    <location>
        <begin position="171"/>
        <end position="401"/>
    </location>
</feature>
<dbReference type="Gene3D" id="1.10.8.60">
    <property type="match status" value="1"/>
</dbReference>
<keyword evidence="7" id="KW-1185">Reference proteome</keyword>
<dbReference type="Gene3D" id="3.30.450.40">
    <property type="match status" value="1"/>
</dbReference>
<keyword evidence="3" id="KW-0805">Transcription regulation</keyword>
<evidence type="ECO:0000256" key="2">
    <source>
        <dbReference type="ARBA" id="ARBA00022840"/>
    </source>
</evidence>
<name>A0A845QHA7_9FIRM</name>
<dbReference type="Pfam" id="PF25601">
    <property type="entry name" value="AAA_lid_14"/>
    <property type="match status" value="1"/>
</dbReference>
<protein>
    <submittedName>
        <fullName evidence="6">AAA family ATPase</fullName>
    </submittedName>
</protein>
<dbReference type="PANTHER" id="PTHR32071:SF57">
    <property type="entry name" value="C4-DICARBOXYLATE TRANSPORT TRANSCRIPTIONAL REGULATORY PROTEIN DCTD"/>
    <property type="match status" value="1"/>
</dbReference>
<evidence type="ECO:0000313" key="6">
    <source>
        <dbReference type="EMBL" id="NBH60846.1"/>
    </source>
</evidence>
<dbReference type="InterPro" id="IPR029016">
    <property type="entry name" value="GAF-like_dom_sf"/>
</dbReference>
<dbReference type="SUPFAM" id="SSF52540">
    <property type="entry name" value="P-loop containing nucleoside triphosphate hydrolases"/>
    <property type="match status" value="1"/>
</dbReference>
<evidence type="ECO:0000256" key="3">
    <source>
        <dbReference type="ARBA" id="ARBA00023015"/>
    </source>
</evidence>
<keyword evidence="2" id="KW-0067">ATP-binding</keyword>
<dbReference type="AlphaFoldDB" id="A0A845QHA7"/>
<dbReference type="GO" id="GO:0005524">
    <property type="term" value="F:ATP binding"/>
    <property type="evidence" value="ECO:0007669"/>
    <property type="project" value="UniProtKB-KW"/>
</dbReference>
<dbReference type="Gene3D" id="3.40.50.300">
    <property type="entry name" value="P-loop containing nucleotide triphosphate hydrolases"/>
    <property type="match status" value="1"/>
</dbReference>
<dbReference type="InterPro" id="IPR027417">
    <property type="entry name" value="P-loop_NTPase"/>
</dbReference>
<dbReference type="PROSITE" id="PS50045">
    <property type="entry name" value="SIGMA54_INTERACT_4"/>
    <property type="match status" value="1"/>
</dbReference>
<evidence type="ECO:0000256" key="4">
    <source>
        <dbReference type="ARBA" id="ARBA00023163"/>
    </source>
</evidence>
<dbReference type="PANTHER" id="PTHR32071">
    <property type="entry name" value="TRANSCRIPTIONAL REGULATORY PROTEIN"/>
    <property type="match status" value="1"/>
</dbReference>
<keyword evidence="4" id="KW-0804">Transcription</keyword>
<dbReference type="RefSeq" id="WP_160201140.1">
    <property type="nucleotide sequence ID" value="NZ_QXWK01000005.1"/>
</dbReference>
<dbReference type="InterPro" id="IPR002078">
    <property type="entry name" value="Sigma_54_int"/>
</dbReference>